<feature type="transmembrane region" description="Helical" evidence="2">
    <location>
        <begin position="21"/>
        <end position="42"/>
    </location>
</feature>
<proteinExistence type="predicted"/>
<dbReference type="Pfam" id="PF14362">
    <property type="entry name" value="DUF4407"/>
    <property type="match status" value="1"/>
</dbReference>
<dbReference type="AlphaFoldDB" id="A0A1G9LGD1"/>
<evidence type="ECO:0008006" key="5">
    <source>
        <dbReference type="Google" id="ProtNLM"/>
    </source>
</evidence>
<evidence type="ECO:0000313" key="3">
    <source>
        <dbReference type="EMBL" id="SDL60936.1"/>
    </source>
</evidence>
<evidence type="ECO:0000256" key="1">
    <source>
        <dbReference type="SAM" id="Coils"/>
    </source>
</evidence>
<dbReference type="Proteomes" id="UP000183200">
    <property type="component" value="Unassembled WGS sequence"/>
</dbReference>
<gene>
    <name evidence="3" type="ORF">SAMN05421820_101878</name>
</gene>
<organism evidence="3 4">
    <name type="scientific">Pedobacter steynii</name>
    <dbReference type="NCBI Taxonomy" id="430522"/>
    <lineage>
        <taxon>Bacteria</taxon>
        <taxon>Pseudomonadati</taxon>
        <taxon>Bacteroidota</taxon>
        <taxon>Sphingobacteriia</taxon>
        <taxon>Sphingobacteriales</taxon>
        <taxon>Sphingobacteriaceae</taxon>
        <taxon>Pedobacter</taxon>
    </lineage>
</organism>
<keyword evidence="4" id="KW-1185">Reference proteome</keyword>
<feature type="coiled-coil region" evidence="1">
    <location>
        <begin position="368"/>
        <end position="425"/>
    </location>
</feature>
<reference evidence="4" key="1">
    <citation type="submission" date="2016-10" db="EMBL/GenBank/DDBJ databases">
        <authorList>
            <person name="Varghese N."/>
            <person name="Submissions S."/>
        </authorList>
    </citation>
    <scope>NUCLEOTIDE SEQUENCE [LARGE SCALE GENOMIC DNA]</scope>
    <source>
        <strain evidence="4">DSM 19110</strain>
    </source>
</reference>
<keyword evidence="2" id="KW-0472">Membrane</keyword>
<evidence type="ECO:0000256" key="2">
    <source>
        <dbReference type="SAM" id="Phobius"/>
    </source>
</evidence>
<keyword evidence="1" id="KW-0175">Coiled coil</keyword>
<feature type="transmembrane region" description="Helical" evidence="2">
    <location>
        <begin position="85"/>
        <end position="111"/>
    </location>
</feature>
<protein>
    <recommendedName>
        <fullName evidence="5">DUF4407 domain-containing protein</fullName>
    </recommendedName>
</protein>
<sequence>MSGCEIRILKECPTDYNRQAGIGFTIFMTTLFGVFAGGYAGYYFTENFMTASIFGLIWGLLVFSIDRTLVVTLKKNPTKTKQAILLPLLGRGVLALLIAFIISIPLELLIFSDQIAIQREFDQEKGKSDIMKISKENGNIGDKREAAVEAERLENEALEDSKNCASDAEFRSIRSAFDTKSAEFRQVNGRYKRVREKLAKLRNIDDNGYMANLFLSGREYRVVEGSYNVLKQQKDVLFQRMSQRCRIYSIEKQKLADLQRNLRTKKMAEIQSVNEESEQKGDKVKRMYTKSFIRDFVALENAAYATEPRKNDKEPLKYTNESLLSFLWLIRVLFFIIEILPTVAKIATPIGAYDRAIYAREKDFELLLELKTADYLAHERELRNIEEEEKVRKQKARAKIEGELHDELLREIALAQNEIGRKKIEAFKKAHQVHVD</sequence>
<name>A0A1G9LGD1_9SPHI</name>
<dbReference type="InterPro" id="IPR025519">
    <property type="entry name" value="DUF4407"/>
</dbReference>
<accession>A0A1G9LGD1</accession>
<keyword evidence="2" id="KW-0812">Transmembrane</keyword>
<keyword evidence="2" id="KW-1133">Transmembrane helix</keyword>
<dbReference type="EMBL" id="FNGY01000001">
    <property type="protein sequence ID" value="SDL60936.1"/>
    <property type="molecule type" value="Genomic_DNA"/>
</dbReference>
<feature type="transmembrane region" description="Helical" evidence="2">
    <location>
        <begin position="48"/>
        <end position="65"/>
    </location>
</feature>
<evidence type="ECO:0000313" key="4">
    <source>
        <dbReference type="Proteomes" id="UP000183200"/>
    </source>
</evidence>